<accession>A0A090MJ14</accession>
<reference evidence="2 3" key="1">
    <citation type="journal article" date="2014" name="Genome Announc.">
        <title>Genome Sequence of Afipia felis Strain 76713, Isolated in Hospital Water Using an Amoeba Co-Culture Procedure.</title>
        <authorList>
            <person name="Benamar S."/>
            <person name="La Scola B."/>
            <person name="Croce O."/>
        </authorList>
    </citation>
    <scope>NUCLEOTIDE SEQUENCE [LARGE SCALE GENOMIC DNA]</scope>
    <source>
        <strain evidence="2 3">76713</strain>
    </source>
</reference>
<gene>
    <name evidence="2" type="ORF">BN961_00852</name>
</gene>
<evidence type="ECO:0000313" key="2">
    <source>
        <dbReference type="EMBL" id="CEG07461.1"/>
    </source>
</evidence>
<keyword evidence="1" id="KW-1133">Transmembrane helix</keyword>
<sequence>MIMAGSPRERYSRSRLPHSLAIALWITGSIWAVTVAAYLLDADTELIVPLVMLGLLTGMAEWMMRGRDK</sequence>
<protein>
    <submittedName>
        <fullName evidence="2">Uncharacterized protein</fullName>
    </submittedName>
</protein>
<dbReference type="STRING" id="1035.BN961_00852"/>
<name>A0A090MJ14_AFIFE</name>
<dbReference type="EMBL" id="CCAZ020000001">
    <property type="protein sequence ID" value="CEG07461.1"/>
    <property type="molecule type" value="Genomic_DNA"/>
</dbReference>
<proteinExistence type="predicted"/>
<dbReference type="OrthoDB" id="8252050at2"/>
<feature type="transmembrane region" description="Helical" evidence="1">
    <location>
        <begin position="20"/>
        <end position="40"/>
    </location>
</feature>
<dbReference type="AlphaFoldDB" id="A0A090MJ14"/>
<evidence type="ECO:0000313" key="3">
    <source>
        <dbReference type="Proteomes" id="UP000035762"/>
    </source>
</evidence>
<keyword evidence="1" id="KW-0812">Transmembrane</keyword>
<organism evidence="2 3">
    <name type="scientific">Afipia felis</name>
    <name type="common">Cat scratch disease bacillus</name>
    <dbReference type="NCBI Taxonomy" id="1035"/>
    <lineage>
        <taxon>Bacteria</taxon>
        <taxon>Pseudomonadati</taxon>
        <taxon>Pseudomonadota</taxon>
        <taxon>Alphaproteobacteria</taxon>
        <taxon>Hyphomicrobiales</taxon>
        <taxon>Nitrobacteraceae</taxon>
        <taxon>Afipia</taxon>
    </lineage>
</organism>
<feature type="transmembrane region" description="Helical" evidence="1">
    <location>
        <begin position="46"/>
        <end position="64"/>
    </location>
</feature>
<evidence type="ECO:0000256" key="1">
    <source>
        <dbReference type="SAM" id="Phobius"/>
    </source>
</evidence>
<dbReference type="Proteomes" id="UP000035762">
    <property type="component" value="Unassembled WGS sequence"/>
</dbReference>
<keyword evidence="3" id="KW-1185">Reference proteome</keyword>
<comment type="caution">
    <text evidence="2">The sequence shown here is derived from an EMBL/GenBank/DDBJ whole genome shotgun (WGS) entry which is preliminary data.</text>
</comment>
<keyword evidence="1" id="KW-0472">Membrane</keyword>